<keyword evidence="1" id="KW-0472">Membrane</keyword>
<feature type="transmembrane region" description="Helical" evidence="1">
    <location>
        <begin position="48"/>
        <end position="67"/>
    </location>
</feature>
<dbReference type="RefSeq" id="WP_257314849.1">
    <property type="nucleotide sequence ID" value="NZ_JANFDG010000008.1"/>
</dbReference>
<keyword evidence="1" id="KW-1133">Transmembrane helix</keyword>
<evidence type="ECO:0000256" key="1">
    <source>
        <dbReference type="SAM" id="Phobius"/>
    </source>
</evidence>
<dbReference type="Proteomes" id="UP001595377">
    <property type="component" value="Unassembled WGS sequence"/>
</dbReference>
<protein>
    <submittedName>
        <fullName evidence="2">Uncharacterized protein</fullName>
    </submittedName>
</protein>
<sequence length="107" mass="11630">MKRFWKWPLLSLHVLVWAALAVAAYSTAGPYRFANCWHLIPIYIPPAQILLVAIAVVSPVAVLMSFFCPSLRGRPAILLAWHGVIVMAGLFACSYAAYTAAGPVSCL</sequence>
<reference evidence="3" key="1">
    <citation type="journal article" date="2019" name="Int. J. Syst. Evol. Microbiol.">
        <title>The Global Catalogue of Microorganisms (GCM) 10K type strain sequencing project: providing services to taxonomists for standard genome sequencing and annotation.</title>
        <authorList>
            <consortium name="The Broad Institute Genomics Platform"/>
            <consortium name="The Broad Institute Genome Sequencing Center for Infectious Disease"/>
            <person name="Wu L."/>
            <person name="Ma J."/>
        </authorList>
    </citation>
    <scope>NUCLEOTIDE SEQUENCE [LARGE SCALE GENOMIC DNA]</scope>
    <source>
        <strain evidence="3">KCTC 52677</strain>
    </source>
</reference>
<keyword evidence="1" id="KW-0812">Transmembrane</keyword>
<proteinExistence type="predicted"/>
<gene>
    <name evidence="2" type="ORF">ACFOHH_04210</name>
</gene>
<keyword evidence="3" id="KW-1185">Reference proteome</keyword>
<dbReference type="EMBL" id="JBHRSP010000005">
    <property type="protein sequence ID" value="MFC3072304.1"/>
    <property type="molecule type" value="Genomic_DNA"/>
</dbReference>
<evidence type="ECO:0000313" key="3">
    <source>
        <dbReference type="Proteomes" id="UP001595377"/>
    </source>
</evidence>
<feature type="transmembrane region" description="Helical" evidence="1">
    <location>
        <begin position="79"/>
        <end position="98"/>
    </location>
</feature>
<accession>A0ABV7DCU5</accession>
<comment type="caution">
    <text evidence="2">The sequence shown here is derived from an EMBL/GenBank/DDBJ whole genome shotgun (WGS) entry which is preliminary data.</text>
</comment>
<name>A0ABV7DCU5_9HYPH</name>
<evidence type="ECO:0000313" key="2">
    <source>
        <dbReference type="EMBL" id="MFC3072304.1"/>
    </source>
</evidence>
<organism evidence="2 3">
    <name type="scientific">Shinella pollutisoli</name>
    <dbReference type="NCBI Taxonomy" id="2250594"/>
    <lineage>
        <taxon>Bacteria</taxon>
        <taxon>Pseudomonadati</taxon>
        <taxon>Pseudomonadota</taxon>
        <taxon>Alphaproteobacteria</taxon>
        <taxon>Hyphomicrobiales</taxon>
        <taxon>Rhizobiaceae</taxon>
        <taxon>Shinella</taxon>
    </lineage>
</organism>